<dbReference type="InterPro" id="IPR039563">
    <property type="entry name" value="Peptidase_C39_single_dom"/>
</dbReference>
<gene>
    <name evidence="2" type="ORF">SAMN02745176_00433</name>
</gene>
<dbReference type="Pfam" id="PF13529">
    <property type="entry name" value="Peptidase_C39_2"/>
    <property type="match status" value="1"/>
</dbReference>
<keyword evidence="3" id="KW-1185">Reference proteome</keyword>
<dbReference type="EMBL" id="FQZS01000003">
    <property type="protein sequence ID" value="SHI47275.1"/>
    <property type="molecule type" value="Genomic_DNA"/>
</dbReference>
<dbReference type="CDD" id="cd02549">
    <property type="entry name" value="Peptidase_C39A"/>
    <property type="match status" value="1"/>
</dbReference>
<dbReference type="GO" id="GO:0005524">
    <property type="term" value="F:ATP binding"/>
    <property type="evidence" value="ECO:0007669"/>
    <property type="project" value="InterPro"/>
</dbReference>
<dbReference type="Gene3D" id="3.90.70.10">
    <property type="entry name" value="Cysteine proteinases"/>
    <property type="match status" value="1"/>
</dbReference>
<evidence type="ECO:0000259" key="1">
    <source>
        <dbReference type="PROSITE" id="PS50990"/>
    </source>
</evidence>
<dbReference type="GO" id="GO:0016020">
    <property type="term" value="C:membrane"/>
    <property type="evidence" value="ECO:0007669"/>
    <property type="project" value="InterPro"/>
</dbReference>
<evidence type="ECO:0000313" key="2">
    <source>
        <dbReference type="EMBL" id="SHI47275.1"/>
    </source>
</evidence>
<organism evidence="2 3">
    <name type="scientific">Lutispora thermophila DSM 19022</name>
    <dbReference type="NCBI Taxonomy" id="1122184"/>
    <lineage>
        <taxon>Bacteria</taxon>
        <taxon>Bacillati</taxon>
        <taxon>Bacillota</taxon>
        <taxon>Clostridia</taxon>
        <taxon>Lutisporales</taxon>
        <taxon>Lutisporaceae</taxon>
        <taxon>Lutispora</taxon>
    </lineage>
</organism>
<dbReference type="STRING" id="1122184.SAMN02745176_00433"/>
<name>A0A1M6BEY9_9FIRM</name>
<dbReference type="InterPro" id="IPR039564">
    <property type="entry name" value="Peptidase_C39-like"/>
</dbReference>
<dbReference type="RefSeq" id="WP_073023994.1">
    <property type="nucleotide sequence ID" value="NZ_FQZS01000003.1"/>
</dbReference>
<sequence length="342" mass="38668">MKEIELKDITLRHKGLDFQSGICDRVMLNDKGQLELKENILNGIYTSVEVNAKKFKNIVAAWNAETPEGTEVEVLFKVRREAEWSIWFSYGKWSLENRASINNQKDHIAVMDIDTINILDRKAADGFMYKVVMRRNSIKLSSPKLTAISAALKLSDSDEEIIVEKNEWLKDLKVPERSQMVIPKIGNIICSPTSVAMIMEYYGVNIPTEDVALGVYDSGAEIYGNWSYNVAYAGANGFDAYIERYPSIAKLKKMISMDIPVVASIRTKDKEDIIGSPMAYPSGHLLVVRGFTIKDGEEYIIVNDPAAPDYDTVRREYRLAEFEKAWSGIVYILQPKSDNSVI</sequence>
<dbReference type="Proteomes" id="UP000184442">
    <property type="component" value="Unassembled WGS sequence"/>
</dbReference>
<feature type="domain" description="Peptidase C39" evidence="1">
    <location>
        <begin position="184"/>
        <end position="333"/>
    </location>
</feature>
<dbReference type="InterPro" id="IPR005074">
    <property type="entry name" value="Peptidase_C39"/>
</dbReference>
<accession>A0A1M6BEY9</accession>
<dbReference type="GO" id="GO:0006508">
    <property type="term" value="P:proteolysis"/>
    <property type="evidence" value="ECO:0007669"/>
    <property type="project" value="InterPro"/>
</dbReference>
<reference evidence="2 3" key="1">
    <citation type="submission" date="2016-11" db="EMBL/GenBank/DDBJ databases">
        <authorList>
            <person name="Jaros S."/>
            <person name="Januszkiewicz K."/>
            <person name="Wedrychowicz H."/>
        </authorList>
    </citation>
    <scope>NUCLEOTIDE SEQUENCE [LARGE SCALE GENOMIC DNA]</scope>
    <source>
        <strain evidence="2 3">DSM 19022</strain>
    </source>
</reference>
<dbReference type="PROSITE" id="PS50990">
    <property type="entry name" value="PEPTIDASE_C39"/>
    <property type="match status" value="1"/>
</dbReference>
<dbReference type="AlphaFoldDB" id="A0A1M6BEY9"/>
<dbReference type="GO" id="GO:0008233">
    <property type="term" value="F:peptidase activity"/>
    <property type="evidence" value="ECO:0007669"/>
    <property type="project" value="InterPro"/>
</dbReference>
<proteinExistence type="predicted"/>
<evidence type="ECO:0000313" key="3">
    <source>
        <dbReference type="Proteomes" id="UP000184442"/>
    </source>
</evidence>
<protein>
    <submittedName>
        <fullName evidence="2">Peptidase_C39 like family protein</fullName>
    </submittedName>
</protein>
<dbReference type="OrthoDB" id="9789941at2"/>